<dbReference type="InterPro" id="IPR018485">
    <property type="entry name" value="FGGY_C"/>
</dbReference>
<gene>
    <name evidence="7" type="ORF">NQ317_000268</name>
</gene>
<feature type="domain" description="Carbohydrate kinase FGGY C-terminal" evidence="6">
    <location>
        <begin position="130"/>
        <end position="218"/>
    </location>
</feature>
<dbReference type="PANTHER" id="PTHR10196:SF69">
    <property type="entry name" value="GLYCEROL KINASE"/>
    <property type="match status" value="1"/>
</dbReference>
<dbReference type="PROSITE" id="PS00445">
    <property type="entry name" value="FGGY_KINASES_2"/>
    <property type="match status" value="1"/>
</dbReference>
<proteinExistence type="inferred from homology"/>
<comment type="similarity">
    <text evidence="1">Belongs to the FGGY kinase family.</text>
</comment>
<evidence type="ECO:0000256" key="4">
    <source>
        <dbReference type="ARBA" id="ARBA00022777"/>
    </source>
</evidence>
<evidence type="ECO:0000256" key="5">
    <source>
        <dbReference type="ARBA" id="ARBA00022840"/>
    </source>
</evidence>
<comment type="caution">
    <text evidence="7">The sequence shown here is derived from an EMBL/GenBank/DDBJ whole genome shotgun (WGS) entry which is preliminary data.</text>
</comment>
<dbReference type="Pfam" id="PF02782">
    <property type="entry name" value="FGGY_C"/>
    <property type="match status" value="1"/>
</dbReference>
<dbReference type="InterPro" id="IPR043129">
    <property type="entry name" value="ATPase_NBD"/>
</dbReference>
<sequence length="266" mass="29774">MFPGISIKWLRDNLQIIKDVAESSEIAQSVDESGEVYFVPAFSGLYAPYWRKDARRSSISKLCQSYTTGWKQEIFRMCPGLVSPPNVSQARPIETFMAQLTQKVYDKGWAAQNQQELPHPIFPENIFFNSVLCGLTEETKPGHIVKAALEAVCYQVRDVLESILLDCDFPLTKLLVDGGMTSNDYLMQMQADYCGIPVVRPTMLETTALGAAIAAGTAKGIGVWEIENIEPVPSDVFVPSISENVRDVKYSRWKMAIKRSFGWSCK</sequence>
<evidence type="ECO:0000313" key="7">
    <source>
        <dbReference type="EMBL" id="KAJ8971722.1"/>
    </source>
</evidence>
<keyword evidence="3" id="KW-0547">Nucleotide-binding</keyword>
<dbReference type="SUPFAM" id="SSF53067">
    <property type="entry name" value="Actin-like ATPase domain"/>
    <property type="match status" value="2"/>
</dbReference>
<dbReference type="Proteomes" id="UP001162164">
    <property type="component" value="Unassembled WGS sequence"/>
</dbReference>
<dbReference type="PANTHER" id="PTHR10196">
    <property type="entry name" value="SUGAR KINASE"/>
    <property type="match status" value="1"/>
</dbReference>
<dbReference type="Gene3D" id="3.30.420.40">
    <property type="match status" value="1"/>
</dbReference>
<organism evidence="7 8">
    <name type="scientific">Molorchus minor</name>
    <dbReference type="NCBI Taxonomy" id="1323400"/>
    <lineage>
        <taxon>Eukaryota</taxon>
        <taxon>Metazoa</taxon>
        <taxon>Ecdysozoa</taxon>
        <taxon>Arthropoda</taxon>
        <taxon>Hexapoda</taxon>
        <taxon>Insecta</taxon>
        <taxon>Pterygota</taxon>
        <taxon>Neoptera</taxon>
        <taxon>Endopterygota</taxon>
        <taxon>Coleoptera</taxon>
        <taxon>Polyphaga</taxon>
        <taxon>Cucujiformia</taxon>
        <taxon>Chrysomeloidea</taxon>
        <taxon>Cerambycidae</taxon>
        <taxon>Lamiinae</taxon>
        <taxon>Monochamini</taxon>
        <taxon>Molorchus</taxon>
    </lineage>
</organism>
<evidence type="ECO:0000256" key="2">
    <source>
        <dbReference type="ARBA" id="ARBA00022679"/>
    </source>
</evidence>
<name>A0ABQ9J2J7_9CUCU</name>
<reference evidence="7" key="1">
    <citation type="journal article" date="2023" name="Insect Mol. Biol.">
        <title>Genome sequencing provides insights into the evolution of gene families encoding plant cell wall-degrading enzymes in longhorned beetles.</title>
        <authorList>
            <person name="Shin N.R."/>
            <person name="Okamura Y."/>
            <person name="Kirsch R."/>
            <person name="Pauchet Y."/>
        </authorList>
    </citation>
    <scope>NUCLEOTIDE SEQUENCE</scope>
    <source>
        <strain evidence="7">MMC_N1</strain>
    </source>
</reference>
<evidence type="ECO:0000256" key="3">
    <source>
        <dbReference type="ARBA" id="ARBA00022741"/>
    </source>
</evidence>
<keyword evidence="2" id="KW-0808">Transferase</keyword>
<accession>A0ABQ9J2J7</accession>
<keyword evidence="8" id="KW-1185">Reference proteome</keyword>
<keyword evidence="5" id="KW-0067">ATP-binding</keyword>
<dbReference type="EMBL" id="JAPWTJ010001440">
    <property type="protein sequence ID" value="KAJ8971722.1"/>
    <property type="molecule type" value="Genomic_DNA"/>
</dbReference>
<keyword evidence="4" id="KW-0418">Kinase</keyword>
<evidence type="ECO:0000313" key="8">
    <source>
        <dbReference type="Proteomes" id="UP001162164"/>
    </source>
</evidence>
<evidence type="ECO:0000259" key="6">
    <source>
        <dbReference type="Pfam" id="PF02782"/>
    </source>
</evidence>
<protein>
    <recommendedName>
        <fullName evidence="6">Carbohydrate kinase FGGY C-terminal domain-containing protein</fullName>
    </recommendedName>
</protein>
<evidence type="ECO:0000256" key="1">
    <source>
        <dbReference type="ARBA" id="ARBA00009156"/>
    </source>
</evidence>
<dbReference type="InterPro" id="IPR018483">
    <property type="entry name" value="Carb_kinase_FGGY_CS"/>
</dbReference>